<dbReference type="EMBL" id="CP064946">
    <property type="protein sequence ID" value="QPH49829.1"/>
    <property type="molecule type" value="Genomic_DNA"/>
</dbReference>
<proteinExistence type="predicted"/>
<dbReference type="InterPro" id="IPR012348">
    <property type="entry name" value="RNR-like"/>
</dbReference>
<dbReference type="Proteomes" id="UP000594430">
    <property type="component" value="Chromosome"/>
</dbReference>
<dbReference type="GO" id="GO:0016491">
    <property type="term" value="F:oxidoreductase activity"/>
    <property type="evidence" value="ECO:0007669"/>
    <property type="project" value="InterPro"/>
</dbReference>
<name>A0A2V4JPM9_9PSED</name>
<gene>
    <name evidence="1" type="ORF">IZU98_03610</name>
</gene>
<dbReference type="InterPro" id="IPR025859">
    <property type="entry name" value="AurF/CmlI"/>
</dbReference>
<dbReference type="Gene3D" id="1.10.620.20">
    <property type="entry name" value="Ribonucleotide Reductase, subunit A"/>
    <property type="match status" value="1"/>
</dbReference>
<accession>A0A2V4JPM9</accession>
<reference evidence="1 2" key="1">
    <citation type="submission" date="2020-11" db="EMBL/GenBank/DDBJ databases">
        <title>Pseudomonas fulva producing VIM-24.</title>
        <authorList>
            <person name="Liu S."/>
        </authorList>
    </citation>
    <scope>NUCLEOTIDE SEQUENCE [LARGE SCALE GENOMIC DNA]</scope>
    <source>
        <strain evidence="1 2">ZDHY414</strain>
    </source>
</reference>
<protein>
    <submittedName>
        <fullName evidence="1">Diiron oxygenase</fullName>
    </submittedName>
</protein>
<dbReference type="AlphaFoldDB" id="A0A2V4JPM9"/>
<sequence length="320" mass="36218">MDVNHSGTDDAVKGMLAKLSTLWKTRAAVNQPQPDYWGLAFDANKNDFSHSLLPFRNHQAWLEAPKDLQSKCMSYAWGIYNLKTIYIECNVVVPACEDIIKTPPHSHNRALLQDVMSQALLDEALHTRMSIMACNYIYDMRQLTPLDFSAFNLVTWREALLANCTAEWERRLTRFGIACASETLITDYLKTMAEDTTIQSVCHEVTRTHAMDEWSHSSVFSFVATDIVNGLTRKERLYLRSIILRTVQMFANNEMGAWSRVFDMLGFPNGNEILHDVGDNNEISVYTDSLEALVNRIGLAGNGLESAEQAVEQLRERASA</sequence>
<dbReference type="Pfam" id="PF11583">
    <property type="entry name" value="AurF"/>
    <property type="match status" value="1"/>
</dbReference>
<dbReference type="RefSeq" id="WP_028687092.1">
    <property type="nucleotide sequence ID" value="NZ_CP064943.1"/>
</dbReference>
<evidence type="ECO:0000313" key="1">
    <source>
        <dbReference type="EMBL" id="QPH49829.1"/>
    </source>
</evidence>
<evidence type="ECO:0000313" key="2">
    <source>
        <dbReference type="Proteomes" id="UP000594430"/>
    </source>
</evidence>
<organism evidence="1 2">
    <name type="scientific">Pseudomonas fulva</name>
    <dbReference type="NCBI Taxonomy" id="47880"/>
    <lineage>
        <taxon>Bacteria</taxon>
        <taxon>Pseudomonadati</taxon>
        <taxon>Pseudomonadota</taxon>
        <taxon>Gammaproteobacteria</taxon>
        <taxon>Pseudomonadales</taxon>
        <taxon>Pseudomonadaceae</taxon>
        <taxon>Pseudomonas</taxon>
    </lineage>
</organism>